<name>A0A4C1XQC0_EUMVA</name>
<protein>
    <submittedName>
        <fullName evidence="2">Uncharacterized protein</fullName>
    </submittedName>
</protein>
<dbReference type="EMBL" id="BGZK01000922">
    <property type="protein sequence ID" value="GBP65182.1"/>
    <property type="molecule type" value="Genomic_DNA"/>
</dbReference>
<evidence type="ECO:0000313" key="2">
    <source>
        <dbReference type="EMBL" id="GBP65182.1"/>
    </source>
</evidence>
<feature type="region of interest" description="Disordered" evidence="1">
    <location>
        <begin position="65"/>
        <end position="90"/>
    </location>
</feature>
<accession>A0A4C1XQC0</accession>
<keyword evidence="3" id="KW-1185">Reference proteome</keyword>
<reference evidence="2 3" key="1">
    <citation type="journal article" date="2019" name="Commun. Biol.">
        <title>The bagworm genome reveals a unique fibroin gene that provides high tensile strength.</title>
        <authorList>
            <person name="Kono N."/>
            <person name="Nakamura H."/>
            <person name="Ohtoshi R."/>
            <person name="Tomita M."/>
            <person name="Numata K."/>
            <person name="Arakawa K."/>
        </authorList>
    </citation>
    <scope>NUCLEOTIDE SEQUENCE [LARGE SCALE GENOMIC DNA]</scope>
</reference>
<evidence type="ECO:0000313" key="3">
    <source>
        <dbReference type="Proteomes" id="UP000299102"/>
    </source>
</evidence>
<dbReference type="AlphaFoldDB" id="A0A4C1XQC0"/>
<feature type="compositionally biased region" description="Basic residues" evidence="1">
    <location>
        <begin position="65"/>
        <end position="77"/>
    </location>
</feature>
<comment type="caution">
    <text evidence="2">The sequence shown here is derived from an EMBL/GenBank/DDBJ whole genome shotgun (WGS) entry which is preliminary data.</text>
</comment>
<sequence>MQKEPEEDTSQNAKRLSSDVNMQLSKTFEFGYAASAPVYDKIRNFSDVHLATRKRNDRSQLQTLKRKNAGVGGRKRSIALNNAARRGRDT</sequence>
<dbReference type="Proteomes" id="UP000299102">
    <property type="component" value="Unassembled WGS sequence"/>
</dbReference>
<evidence type="ECO:0000256" key="1">
    <source>
        <dbReference type="SAM" id="MobiDB-lite"/>
    </source>
</evidence>
<proteinExistence type="predicted"/>
<gene>
    <name evidence="2" type="ORF">EVAR_49988_1</name>
</gene>
<organism evidence="2 3">
    <name type="scientific">Eumeta variegata</name>
    <name type="common">Bagworm moth</name>
    <name type="synonym">Eumeta japonica</name>
    <dbReference type="NCBI Taxonomy" id="151549"/>
    <lineage>
        <taxon>Eukaryota</taxon>
        <taxon>Metazoa</taxon>
        <taxon>Ecdysozoa</taxon>
        <taxon>Arthropoda</taxon>
        <taxon>Hexapoda</taxon>
        <taxon>Insecta</taxon>
        <taxon>Pterygota</taxon>
        <taxon>Neoptera</taxon>
        <taxon>Endopterygota</taxon>
        <taxon>Lepidoptera</taxon>
        <taxon>Glossata</taxon>
        <taxon>Ditrysia</taxon>
        <taxon>Tineoidea</taxon>
        <taxon>Psychidae</taxon>
        <taxon>Oiketicinae</taxon>
        <taxon>Eumeta</taxon>
    </lineage>
</organism>